<name>A0A517QNM2_9PLAN</name>
<proteinExistence type="predicted"/>
<dbReference type="AlphaFoldDB" id="A0A517QNM2"/>
<organism evidence="4 5">
    <name type="scientific">Thalassoglobus polymorphus</name>
    <dbReference type="NCBI Taxonomy" id="2527994"/>
    <lineage>
        <taxon>Bacteria</taxon>
        <taxon>Pseudomonadati</taxon>
        <taxon>Planctomycetota</taxon>
        <taxon>Planctomycetia</taxon>
        <taxon>Planctomycetales</taxon>
        <taxon>Planctomycetaceae</taxon>
        <taxon>Thalassoglobus</taxon>
    </lineage>
</organism>
<keyword evidence="1" id="KW-0732">Signal</keyword>
<dbReference type="InterPro" id="IPR027039">
    <property type="entry name" value="Crtac1"/>
</dbReference>
<evidence type="ECO:0000256" key="1">
    <source>
        <dbReference type="ARBA" id="ARBA00022729"/>
    </source>
</evidence>
<dbReference type="PANTHER" id="PTHR16026:SF0">
    <property type="entry name" value="CARTILAGE ACIDIC PROTEIN 1"/>
    <property type="match status" value="1"/>
</dbReference>
<evidence type="ECO:0000313" key="5">
    <source>
        <dbReference type="Proteomes" id="UP000315724"/>
    </source>
</evidence>
<dbReference type="InterPro" id="IPR011990">
    <property type="entry name" value="TPR-like_helical_dom_sf"/>
</dbReference>
<dbReference type="InterPro" id="IPR028994">
    <property type="entry name" value="Integrin_alpha_N"/>
</dbReference>
<dbReference type="Pfam" id="PF13517">
    <property type="entry name" value="FG-GAP_3"/>
    <property type="match status" value="2"/>
</dbReference>
<dbReference type="SUPFAM" id="SSF48452">
    <property type="entry name" value="TPR-like"/>
    <property type="match status" value="1"/>
</dbReference>
<dbReference type="PROSITE" id="PS50005">
    <property type="entry name" value="TPR"/>
    <property type="match status" value="1"/>
</dbReference>
<dbReference type="InterPro" id="IPR019734">
    <property type="entry name" value="TPR_rpt"/>
</dbReference>
<dbReference type="Gene3D" id="2.130.10.130">
    <property type="entry name" value="Integrin alpha, N-terminal"/>
    <property type="match status" value="2"/>
</dbReference>
<evidence type="ECO:0000256" key="2">
    <source>
        <dbReference type="PROSITE-ProRule" id="PRU00339"/>
    </source>
</evidence>
<dbReference type="SUPFAM" id="SSF69318">
    <property type="entry name" value="Integrin alpha N-terminal domain"/>
    <property type="match status" value="1"/>
</dbReference>
<evidence type="ECO:0000313" key="4">
    <source>
        <dbReference type="EMBL" id="QDT33240.1"/>
    </source>
</evidence>
<feature type="repeat" description="TPR" evidence="2">
    <location>
        <begin position="188"/>
        <end position="221"/>
    </location>
</feature>
<dbReference type="PANTHER" id="PTHR16026">
    <property type="entry name" value="CARTILAGE ACIDIC PROTEIN 1"/>
    <property type="match status" value="1"/>
</dbReference>
<dbReference type="InterPro" id="IPR013517">
    <property type="entry name" value="FG-GAP"/>
</dbReference>
<keyword evidence="5" id="KW-1185">Reference proteome</keyword>
<dbReference type="Proteomes" id="UP000315724">
    <property type="component" value="Chromosome"/>
</dbReference>
<dbReference type="RefSeq" id="WP_145199252.1">
    <property type="nucleotide sequence ID" value="NZ_CP036267.1"/>
</dbReference>
<gene>
    <name evidence="4" type="ORF">Mal48_24930</name>
</gene>
<feature type="domain" description="ASPIC/UnbV" evidence="3">
    <location>
        <begin position="812"/>
        <end position="882"/>
    </location>
</feature>
<reference evidence="4 5" key="1">
    <citation type="submission" date="2019-02" db="EMBL/GenBank/DDBJ databases">
        <title>Deep-cultivation of Planctomycetes and their phenomic and genomic characterization uncovers novel biology.</title>
        <authorList>
            <person name="Wiegand S."/>
            <person name="Jogler M."/>
            <person name="Boedeker C."/>
            <person name="Pinto D."/>
            <person name="Vollmers J."/>
            <person name="Rivas-Marin E."/>
            <person name="Kohn T."/>
            <person name="Peeters S.H."/>
            <person name="Heuer A."/>
            <person name="Rast P."/>
            <person name="Oberbeckmann S."/>
            <person name="Bunk B."/>
            <person name="Jeske O."/>
            <person name="Meyerdierks A."/>
            <person name="Storesund J.E."/>
            <person name="Kallscheuer N."/>
            <person name="Luecker S."/>
            <person name="Lage O.M."/>
            <person name="Pohl T."/>
            <person name="Merkel B.J."/>
            <person name="Hornburger P."/>
            <person name="Mueller R.-W."/>
            <person name="Bruemmer F."/>
            <person name="Labrenz M."/>
            <person name="Spormann A.M."/>
            <person name="Op den Camp H."/>
            <person name="Overmann J."/>
            <person name="Amann R."/>
            <person name="Jetten M.S.M."/>
            <person name="Mascher T."/>
            <person name="Medema M.H."/>
            <person name="Devos D.P."/>
            <person name="Kaster A.-K."/>
            <person name="Ovreas L."/>
            <person name="Rohde M."/>
            <person name="Galperin M.Y."/>
            <person name="Jogler C."/>
        </authorList>
    </citation>
    <scope>NUCLEOTIDE SEQUENCE [LARGE SCALE GENOMIC DNA]</scope>
    <source>
        <strain evidence="4 5">Mal48</strain>
    </source>
</reference>
<keyword evidence="2" id="KW-0802">TPR repeat</keyword>
<dbReference type="Pfam" id="PF07593">
    <property type="entry name" value="UnbV_ASPIC"/>
    <property type="match status" value="1"/>
</dbReference>
<evidence type="ECO:0000259" key="3">
    <source>
        <dbReference type="Pfam" id="PF07593"/>
    </source>
</evidence>
<sequence>MAISFHSLKSRTRWLVALVSLLVVGVVVGLMTRSGEIHRSKVVQNLAQSDPTNIAETDPAVEVASQRARELHEQSHFLEAKNSAREAIRLGASQLELLLIACGVQFPQLTTGNIQGSAQGSAQLLIDAQGLMAKGEDRFALDLLRKVTFDDPNHLQAQGWYGQLLAKSHSPEFATWNVALPDNSETSDAIWFARGLAAEENGSYELAAKCYVSALERNPYHAQSALHLENVIKANSEVFQFDTEDLNRVQTLSRLAIGLAFSVDFEVMKRTRLILLELGDVELANAVSRSARQLGCQARWASQTLKDSSVDERSYRSRILNRKFLPAVSNVELPDWTSFQLNDSQPYSLLVEEGELFRDIAAEMEIDFHYDNGSVPEYPLGHLFETTGGGVTVVDYDLDGWPDLYFAQGGNWREESTTKTASDQLFRNIEGAASENVTRFANIEEPDFSQGVTSGDFNSDGFPDLYVCNLGGNTLYENQGDGTFLKVSQSKSVSKENWSLSAAFADFNQDGHPDLYVVNYLDLETVRNNPCLFQGKPRACPPTKFQGTLDEIYLNMGNGEFRELKQSLEAWTTPGKGMGLVIADLSGDGKLNVFVGNDGEENHYFDVVYSPESSLPRFIESAVPTGLATDRDGLNQATMGIAAGDADGDGRIDLFTTNFYGESNTLYSQHETDGFEDVTHSAGGLRPSSLSTLGFGTQFLDVDLDGDLDLFVANGHVDRTSVTGEPDAMLPQLYQNDGQGVFISQRSPSPTSYFQSPVLGRAVATLDWNRDGKTDLVVTHLDRAVALLQNTSRPTGNSITFHLTATTGERDAIGTKVTLKSGSDSWTQQRIAGNGYAATNENSLTYGLGSNPSVDSVVDSVLIEWPSGVVEAYHDLKPGSSYKIVEEKGLFIVP</sequence>
<dbReference type="OrthoDB" id="5287961at2"/>
<dbReference type="KEGG" id="tpol:Mal48_24930"/>
<dbReference type="EMBL" id="CP036267">
    <property type="protein sequence ID" value="QDT33240.1"/>
    <property type="molecule type" value="Genomic_DNA"/>
</dbReference>
<dbReference type="Gene3D" id="1.25.40.10">
    <property type="entry name" value="Tetratricopeptide repeat domain"/>
    <property type="match status" value="1"/>
</dbReference>
<dbReference type="InterPro" id="IPR011519">
    <property type="entry name" value="UnbV_ASPIC"/>
</dbReference>
<accession>A0A517QNM2</accession>
<protein>
    <submittedName>
        <fullName evidence="4">FG-GAP repeat protein</fullName>
    </submittedName>
</protein>